<dbReference type="GeneID" id="100889046"/>
<dbReference type="InterPro" id="IPR000203">
    <property type="entry name" value="GPS"/>
</dbReference>
<feature type="disulfide bond" evidence="12">
    <location>
        <begin position="249"/>
        <end position="258"/>
    </location>
</feature>
<feature type="disulfide bond" evidence="12">
    <location>
        <begin position="89"/>
        <end position="98"/>
    </location>
</feature>
<comment type="caution">
    <text evidence="12">Lacks conserved residue(s) required for the propagation of feature annotation.</text>
</comment>
<keyword evidence="3" id="KW-1003">Cell membrane</keyword>
<evidence type="ECO:0000256" key="6">
    <source>
        <dbReference type="ARBA" id="ARBA00022729"/>
    </source>
</evidence>
<sequence>MEMDLLKTVSVLIVLASSVQQGLAVADCTSSPCQNGGTCVPRLGGFDCRCPTEYYGTRCENWNPCLQYDFCSDRGNCSNIQGSQWDCDCFSGYVGYKCKHIDSCASSPCPEGTTCQNVWPASYRCICEKDGYYGAECDNFNACSSSPCLNGGQCLHVSSQEYTCDCNPDRDVTGYHGPKCEKFDPCLPEPCNELGGMCRNISEMDYFCECFPGFHGNFCSSYDVCMTSPCLNDGICESYNNGTNFTCHCPPIYQGSRCERLRQCLGEVTVDIKGIIGWSDIDVGANTSSSCASGGNNVTRRCYFDETKMATRWTFPDTEKCEKANLTNAVAATMTSYLRDSTGSNPSEMGDSEVSSASELLDAVVEFSYEQHEMASNMMECVSNLLEVQDDILEASAHNSGADTRLLNLLKNYASNVVLGEDESDVTFDTNNLRYKVQKVDSSVFREFESTTYTAHFGNGTDESSGVSIYLPHSIITQDAFAASHSLRMRFTALKNSKIFINNDTEQLSVIDRDSQFIISAELTGYRVSDLDVPIEYSVPTPKDGNNYTCVYWNAAEKVWSRHGLKDISSESNTTYCSSNHLTYFAVILDTGYSEAIPEEHHLPLQIISHLGTACSMFGLVATIITYSIFRILRRTSSGKILIHLSTSLLALNITFVIDTISKVTDTRLGCKITAMLLQYFVLTTFLWMGMEAVNMYRTLVQVFQKKSATHFVLKGAVIAWGLPVVPIVITATLDIDLYRKIPLNEICMLSTSNSFAYYGGYLGPCCVLLVANFIVFSMILRTVCASKKDLRQRSIRVRRTQIGCAFSVTFLLGITWVLGFFAIQGTTLVFTYLVCIINPLQGFFIFLFRCALYPEALRSWTICCTKHTTNVEKQQRSSSQAMGRGNTISSGGKMANGKKYRRDAEKLISGRSGSTSSCKRNSECAITKVTDMTSVHFFGGLKHESVVNVNSNNSNRRTDIRFINIKVNDSKSEIRTC</sequence>
<dbReference type="SUPFAM" id="SSF57196">
    <property type="entry name" value="EGF/Laminin"/>
    <property type="match status" value="5"/>
</dbReference>
<keyword evidence="8 14" id="KW-1133">Transmembrane helix</keyword>
<evidence type="ECO:0000313" key="20">
    <source>
        <dbReference type="Proteomes" id="UP000007110"/>
    </source>
</evidence>
<dbReference type="FunFam" id="2.10.25.10:FF:000057">
    <property type="entry name" value="protocadherin Fat 1 isoform X2"/>
    <property type="match status" value="1"/>
</dbReference>
<dbReference type="SMART" id="SM00179">
    <property type="entry name" value="EGF_CA"/>
    <property type="match status" value="5"/>
</dbReference>
<evidence type="ECO:0000256" key="4">
    <source>
        <dbReference type="ARBA" id="ARBA00022536"/>
    </source>
</evidence>
<dbReference type="SMART" id="SM00303">
    <property type="entry name" value="GPS"/>
    <property type="match status" value="1"/>
</dbReference>
<dbReference type="PROSITE" id="PS50026">
    <property type="entry name" value="EGF_3"/>
    <property type="match status" value="6"/>
</dbReference>
<evidence type="ECO:0000256" key="10">
    <source>
        <dbReference type="ARBA" id="ARBA00023157"/>
    </source>
</evidence>
<evidence type="ECO:0000256" key="2">
    <source>
        <dbReference type="ARBA" id="ARBA00004236"/>
    </source>
</evidence>
<evidence type="ECO:0000256" key="15">
    <source>
        <dbReference type="SAM" id="SignalP"/>
    </source>
</evidence>
<keyword evidence="20" id="KW-1185">Reference proteome</keyword>
<dbReference type="InterPro" id="IPR000742">
    <property type="entry name" value="EGF"/>
</dbReference>
<dbReference type="Pfam" id="PF00002">
    <property type="entry name" value="7tm_2"/>
    <property type="match status" value="1"/>
</dbReference>
<dbReference type="OMA" id="SDCANSM"/>
<dbReference type="Gene3D" id="2.60.220.50">
    <property type="match status" value="1"/>
</dbReference>
<feature type="domain" description="EGF-like" evidence="16">
    <location>
        <begin position="24"/>
        <end position="60"/>
    </location>
</feature>
<feature type="transmembrane region" description="Helical" evidence="14">
    <location>
        <begin position="756"/>
        <end position="781"/>
    </location>
</feature>
<reference evidence="19" key="2">
    <citation type="submission" date="2021-01" db="UniProtKB">
        <authorList>
            <consortium name="EnsemblMetazoa"/>
        </authorList>
    </citation>
    <scope>IDENTIFICATION</scope>
</reference>
<dbReference type="PROSITE" id="PS50221">
    <property type="entry name" value="GAIN_B"/>
    <property type="match status" value="1"/>
</dbReference>
<dbReference type="KEGG" id="spu:100889046"/>
<evidence type="ECO:0000256" key="13">
    <source>
        <dbReference type="SAM" id="MobiDB-lite"/>
    </source>
</evidence>
<dbReference type="PANTHER" id="PTHR47767">
    <property type="entry name" value="ADHESION G PROTEIN-COUPLED RECEPTOR G7"/>
    <property type="match status" value="1"/>
</dbReference>
<dbReference type="PRINTS" id="PR00249">
    <property type="entry name" value="GPCRSECRETIN"/>
</dbReference>
<feature type="transmembrane region" description="Helical" evidence="14">
    <location>
        <begin position="830"/>
        <end position="849"/>
    </location>
</feature>
<dbReference type="GO" id="GO:0005886">
    <property type="term" value="C:plasma membrane"/>
    <property type="evidence" value="ECO:0000318"/>
    <property type="project" value="GO_Central"/>
</dbReference>
<dbReference type="InterPro" id="IPR046338">
    <property type="entry name" value="GAIN_dom_sf"/>
</dbReference>
<evidence type="ECO:0000256" key="9">
    <source>
        <dbReference type="ARBA" id="ARBA00023136"/>
    </source>
</evidence>
<dbReference type="AlphaFoldDB" id="A0A7M7MY81"/>
<keyword evidence="7" id="KW-0677">Repeat</keyword>
<dbReference type="GO" id="GO:0004930">
    <property type="term" value="F:G protein-coupled receptor activity"/>
    <property type="evidence" value="ECO:0000318"/>
    <property type="project" value="GO_Central"/>
</dbReference>
<dbReference type="OrthoDB" id="5961629at2759"/>
<comment type="subcellular location">
    <subcellularLocation>
        <location evidence="2">Cell membrane</location>
    </subcellularLocation>
    <subcellularLocation>
        <location evidence="1">Membrane</location>
        <topology evidence="1">Multi-pass membrane protein</topology>
    </subcellularLocation>
</comment>
<evidence type="ECO:0000256" key="5">
    <source>
        <dbReference type="ARBA" id="ARBA00022692"/>
    </source>
</evidence>
<keyword evidence="6 15" id="KW-0732">Signal</keyword>
<dbReference type="Pfam" id="PF00008">
    <property type="entry name" value="EGF"/>
    <property type="match status" value="2"/>
</dbReference>
<feature type="chain" id="PRO_5029610217" evidence="15">
    <location>
        <begin position="25"/>
        <end position="978"/>
    </location>
</feature>
<reference evidence="20" key="1">
    <citation type="submission" date="2015-02" db="EMBL/GenBank/DDBJ databases">
        <title>Genome sequencing for Strongylocentrotus purpuratus.</title>
        <authorList>
            <person name="Murali S."/>
            <person name="Liu Y."/>
            <person name="Vee V."/>
            <person name="English A."/>
            <person name="Wang M."/>
            <person name="Skinner E."/>
            <person name="Han Y."/>
            <person name="Muzny D.M."/>
            <person name="Worley K.C."/>
            <person name="Gibbs R.A."/>
        </authorList>
    </citation>
    <scope>NUCLEOTIDE SEQUENCE</scope>
</reference>
<evidence type="ECO:0000256" key="12">
    <source>
        <dbReference type="PROSITE-ProRule" id="PRU00076"/>
    </source>
</evidence>
<dbReference type="InterPro" id="IPR000832">
    <property type="entry name" value="GPCR_2_secretin-like"/>
</dbReference>
<dbReference type="PROSITE" id="PS00022">
    <property type="entry name" value="EGF_1"/>
    <property type="match status" value="4"/>
</dbReference>
<dbReference type="InterPro" id="IPR057244">
    <property type="entry name" value="GAIN_B"/>
</dbReference>
<dbReference type="InParanoid" id="A0A7M7MY81"/>
<evidence type="ECO:0000256" key="8">
    <source>
        <dbReference type="ARBA" id="ARBA00022989"/>
    </source>
</evidence>
<evidence type="ECO:0000256" key="14">
    <source>
        <dbReference type="SAM" id="Phobius"/>
    </source>
</evidence>
<feature type="disulfide bond" evidence="12">
    <location>
        <begin position="191"/>
        <end position="208"/>
    </location>
</feature>
<dbReference type="CDD" id="cd15040">
    <property type="entry name" value="7tmB2_Adhesion"/>
    <property type="match status" value="1"/>
</dbReference>
<keyword evidence="11" id="KW-0325">Glycoprotein</keyword>
<feature type="domain" description="EGF-like" evidence="16">
    <location>
        <begin position="139"/>
        <end position="181"/>
    </location>
</feature>
<dbReference type="GO" id="GO:0005509">
    <property type="term" value="F:calcium ion binding"/>
    <property type="evidence" value="ECO:0007669"/>
    <property type="project" value="InterPro"/>
</dbReference>
<feature type="domain" description="G-protein coupled receptors family 2 profile 2" evidence="18">
    <location>
        <begin position="605"/>
        <end position="854"/>
    </location>
</feature>
<evidence type="ECO:0000313" key="19">
    <source>
        <dbReference type="EnsemblMetazoa" id="XP_030828304"/>
    </source>
</evidence>
<protein>
    <submittedName>
        <fullName evidence="19">Uncharacterized protein</fullName>
    </submittedName>
</protein>
<dbReference type="GO" id="GO:0007166">
    <property type="term" value="P:cell surface receptor signaling pathway"/>
    <property type="evidence" value="ECO:0007669"/>
    <property type="project" value="InterPro"/>
</dbReference>
<keyword evidence="4 12" id="KW-0245">EGF-like domain</keyword>
<feature type="compositionally biased region" description="Polar residues" evidence="13">
    <location>
        <begin position="877"/>
        <end position="891"/>
    </location>
</feature>
<dbReference type="InterPro" id="IPR017981">
    <property type="entry name" value="GPCR_2-like_7TM"/>
</dbReference>
<feature type="domain" description="GAIN-B" evidence="17">
    <location>
        <begin position="424"/>
        <end position="595"/>
    </location>
</feature>
<feature type="region of interest" description="Disordered" evidence="13">
    <location>
        <begin position="875"/>
        <end position="900"/>
    </location>
</feature>
<feature type="transmembrane region" description="Helical" evidence="14">
    <location>
        <begin position="642"/>
        <end position="661"/>
    </location>
</feature>
<dbReference type="PROSITE" id="PS50261">
    <property type="entry name" value="G_PROTEIN_RECEP_F2_4"/>
    <property type="match status" value="1"/>
</dbReference>
<dbReference type="InterPro" id="IPR053066">
    <property type="entry name" value="ADGR_G7"/>
</dbReference>
<dbReference type="GO" id="GO:0007186">
    <property type="term" value="P:G protein-coupled receptor signaling pathway"/>
    <property type="evidence" value="ECO:0000318"/>
    <property type="project" value="GO_Central"/>
</dbReference>
<feature type="transmembrane region" description="Helical" evidence="14">
    <location>
        <begin position="712"/>
        <end position="736"/>
    </location>
</feature>
<feature type="transmembrane region" description="Helical" evidence="14">
    <location>
        <begin position="673"/>
        <end position="691"/>
    </location>
</feature>
<evidence type="ECO:0000256" key="7">
    <source>
        <dbReference type="ARBA" id="ARBA00022737"/>
    </source>
</evidence>
<name>A0A7M7MY81_STRPU</name>
<dbReference type="Proteomes" id="UP000007110">
    <property type="component" value="Unassembled WGS sequence"/>
</dbReference>
<accession>A0A7M7MY81</accession>
<dbReference type="InterPro" id="IPR001881">
    <property type="entry name" value="EGF-like_Ca-bd_dom"/>
</dbReference>
<evidence type="ECO:0000259" key="18">
    <source>
        <dbReference type="PROSITE" id="PS50261"/>
    </source>
</evidence>
<evidence type="ECO:0000259" key="17">
    <source>
        <dbReference type="PROSITE" id="PS50221"/>
    </source>
</evidence>
<feature type="domain" description="EGF-like" evidence="16">
    <location>
        <begin position="61"/>
        <end position="99"/>
    </location>
</feature>
<evidence type="ECO:0000256" key="1">
    <source>
        <dbReference type="ARBA" id="ARBA00004141"/>
    </source>
</evidence>
<dbReference type="Pfam" id="PF01825">
    <property type="entry name" value="GPS"/>
    <property type="match status" value="1"/>
</dbReference>
<dbReference type="Gene3D" id="1.20.1070.10">
    <property type="entry name" value="Rhodopsin 7-helix transmembrane proteins"/>
    <property type="match status" value="1"/>
</dbReference>
<dbReference type="RefSeq" id="XP_030828304.1">
    <property type="nucleotide sequence ID" value="XM_030972444.1"/>
</dbReference>
<feature type="domain" description="EGF-like" evidence="16">
    <location>
        <begin position="100"/>
        <end position="138"/>
    </location>
</feature>
<dbReference type="PROSITE" id="PS01186">
    <property type="entry name" value="EGF_2"/>
    <property type="match status" value="2"/>
</dbReference>
<feature type="domain" description="EGF-like" evidence="16">
    <location>
        <begin position="221"/>
        <end position="259"/>
    </location>
</feature>
<evidence type="ECO:0000259" key="16">
    <source>
        <dbReference type="PROSITE" id="PS50026"/>
    </source>
</evidence>
<dbReference type="PANTHER" id="PTHR47767:SF1">
    <property type="entry name" value="ADHESION G PROTEIN-COUPLED RECEPTOR G7"/>
    <property type="match status" value="1"/>
</dbReference>
<organism evidence="19 20">
    <name type="scientific">Strongylocentrotus purpuratus</name>
    <name type="common">Purple sea urchin</name>
    <dbReference type="NCBI Taxonomy" id="7668"/>
    <lineage>
        <taxon>Eukaryota</taxon>
        <taxon>Metazoa</taxon>
        <taxon>Echinodermata</taxon>
        <taxon>Eleutherozoa</taxon>
        <taxon>Echinozoa</taxon>
        <taxon>Echinoidea</taxon>
        <taxon>Euechinoidea</taxon>
        <taxon>Echinacea</taxon>
        <taxon>Camarodonta</taxon>
        <taxon>Echinidea</taxon>
        <taxon>Strongylocentrotidae</taxon>
        <taxon>Strongylocentrotus</taxon>
    </lineage>
</organism>
<feature type="disulfide bond" evidence="12">
    <location>
        <begin position="50"/>
        <end position="59"/>
    </location>
</feature>
<feature type="disulfide bond" evidence="12">
    <location>
        <begin position="230"/>
        <end position="247"/>
    </location>
</feature>
<dbReference type="EnsemblMetazoa" id="XM_030972444">
    <property type="protein sequence ID" value="XP_030828304"/>
    <property type="gene ID" value="LOC100889046"/>
</dbReference>
<feature type="transmembrane region" description="Helical" evidence="14">
    <location>
        <begin position="607"/>
        <end position="630"/>
    </location>
</feature>
<evidence type="ECO:0000256" key="11">
    <source>
        <dbReference type="ARBA" id="ARBA00023180"/>
    </source>
</evidence>
<feature type="signal peptide" evidence="15">
    <location>
        <begin position="1"/>
        <end position="24"/>
    </location>
</feature>
<dbReference type="FunFam" id="1.20.1070.10:FF:000290">
    <property type="entry name" value="GG11888"/>
    <property type="match status" value="1"/>
</dbReference>
<dbReference type="SMART" id="SM00181">
    <property type="entry name" value="EGF"/>
    <property type="match status" value="6"/>
</dbReference>
<evidence type="ECO:0000256" key="3">
    <source>
        <dbReference type="ARBA" id="ARBA00022475"/>
    </source>
</evidence>
<dbReference type="Gene3D" id="2.10.25.10">
    <property type="entry name" value="Laminin"/>
    <property type="match status" value="5"/>
</dbReference>
<feature type="domain" description="EGF-like" evidence="16">
    <location>
        <begin position="182"/>
        <end position="220"/>
    </location>
</feature>
<keyword evidence="5 14" id="KW-0812">Transmembrane</keyword>
<dbReference type="SUPFAM" id="SSF81321">
    <property type="entry name" value="Family A G protein-coupled receptor-like"/>
    <property type="match status" value="1"/>
</dbReference>
<feature type="transmembrane region" description="Helical" evidence="14">
    <location>
        <begin position="802"/>
        <end position="824"/>
    </location>
</feature>
<feature type="disulfide bond" evidence="12">
    <location>
        <begin position="210"/>
        <end position="219"/>
    </location>
</feature>
<keyword evidence="9 14" id="KW-0472">Membrane</keyword>
<dbReference type="CDD" id="cd00054">
    <property type="entry name" value="EGF_CA"/>
    <property type="match status" value="4"/>
</dbReference>
<proteinExistence type="predicted"/>
<keyword evidence="10 12" id="KW-1015">Disulfide bond</keyword>